<evidence type="ECO:0000259" key="3">
    <source>
        <dbReference type="Pfam" id="PF00188"/>
    </source>
</evidence>
<keyword evidence="2" id="KW-0732">Signal</keyword>
<dbReference type="Gene3D" id="3.40.50.12090">
    <property type="match status" value="2"/>
</dbReference>
<dbReference type="CDD" id="cd05379">
    <property type="entry name" value="CAP_bacterial"/>
    <property type="match status" value="1"/>
</dbReference>
<dbReference type="InterPro" id="IPR007253">
    <property type="entry name" value="Cell_wall-bd_2"/>
</dbReference>
<dbReference type="RefSeq" id="WP_147927114.1">
    <property type="nucleotide sequence ID" value="NZ_VKAC01000008.1"/>
</dbReference>
<dbReference type="PANTHER" id="PTHR30032:SF8">
    <property type="entry name" value="GERMINATION-SPECIFIC N-ACETYLMURAMOYL-L-ALANINE AMIDASE"/>
    <property type="match status" value="1"/>
</dbReference>
<organism evidence="4 5">
    <name type="scientific">Quadrisphaera setariae</name>
    <dbReference type="NCBI Taxonomy" id="2593304"/>
    <lineage>
        <taxon>Bacteria</taxon>
        <taxon>Bacillati</taxon>
        <taxon>Actinomycetota</taxon>
        <taxon>Actinomycetes</taxon>
        <taxon>Kineosporiales</taxon>
        <taxon>Kineosporiaceae</taxon>
        <taxon>Quadrisphaera</taxon>
    </lineage>
</organism>
<evidence type="ECO:0000256" key="2">
    <source>
        <dbReference type="SAM" id="SignalP"/>
    </source>
</evidence>
<feature type="signal peptide" evidence="2">
    <location>
        <begin position="1"/>
        <end position="42"/>
    </location>
</feature>
<proteinExistence type="predicted"/>
<evidence type="ECO:0000313" key="5">
    <source>
        <dbReference type="Proteomes" id="UP000321234"/>
    </source>
</evidence>
<feature type="chain" id="PRO_5022676961" description="SCP domain-containing protein" evidence="2">
    <location>
        <begin position="43"/>
        <end position="500"/>
    </location>
</feature>
<accession>A0A5C8ZED4</accession>
<dbReference type="Pfam" id="PF04122">
    <property type="entry name" value="CW_binding_2"/>
    <property type="match status" value="3"/>
</dbReference>
<comment type="caution">
    <text evidence="4">The sequence shown here is derived from an EMBL/GenBank/DDBJ whole genome shotgun (WGS) entry which is preliminary data.</text>
</comment>
<dbReference type="SUPFAM" id="SSF55797">
    <property type="entry name" value="PR-1-like"/>
    <property type="match status" value="1"/>
</dbReference>
<dbReference type="InterPro" id="IPR051922">
    <property type="entry name" value="Bact_Sporulation_Assoc"/>
</dbReference>
<name>A0A5C8ZED4_9ACTN</name>
<dbReference type="Proteomes" id="UP000321234">
    <property type="component" value="Unassembled WGS sequence"/>
</dbReference>
<dbReference type="OrthoDB" id="68195at2"/>
<dbReference type="InterPro" id="IPR035940">
    <property type="entry name" value="CAP_sf"/>
</dbReference>
<dbReference type="Gene3D" id="3.40.33.10">
    <property type="entry name" value="CAP"/>
    <property type="match status" value="1"/>
</dbReference>
<evidence type="ECO:0000313" key="4">
    <source>
        <dbReference type="EMBL" id="TXR55538.1"/>
    </source>
</evidence>
<dbReference type="InterPro" id="IPR014044">
    <property type="entry name" value="CAP_dom"/>
</dbReference>
<gene>
    <name evidence="4" type="ORF">FMM08_14680</name>
</gene>
<feature type="domain" description="SCP" evidence="3">
    <location>
        <begin position="70"/>
        <end position="182"/>
    </location>
</feature>
<evidence type="ECO:0000256" key="1">
    <source>
        <dbReference type="SAM" id="MobiDB-lite"/>
    </source>
</evidence>
<dbReference type="PANTHER" id="PTHR30032">
    <property type="entry name" value="N-ACETYLMURAMOYL-L-ALANINE AMIDASE-RELATED"/>
    <property type="match status" value="1"/>
</dbReference>
<reference evidence="4 5" key="1">
    <citation type="submission" date="2019-07" db="EMBL/GenBank/DDBJ databases">
        <title>Quadrisphaera sp. strain DD2A genome sequencing and assembly.</title>
        <authorList>
            <person name="Kim I."/>
        </authorList>
    </citation>
    <scope>NUCLEOTIDE SEQUENCE [LARGE SCALE GENOMIC DNA]</scope>
    <source>
        <strain evidence="4 5">DD2A</strain>
    </source>
</reference>
<keyword evidence="5" id="KW-1185">Reference proteome</keyword>
<dbReference type="EMBL" id="VKAC01000008">
    <property type="protein sequence ID" value="TXR55538.1"/>
    <property type="molecule type" value="Genomic_DNA"/>
</dbReference>
<protein>
    <recommendedName>
        <fullName evidence="3">SCP domain-containing protein</fullName>
    </recommendedName>
</protein>
<dbReference type="AlphaFoldDB" id="A0A5C8ZED4"/>
<dbReference type="Pfam" id="PF00188">
    <property type="entry name" value="CAP"/>
    <property type="match status" value="1"/>
</dbReference>
<sequence length="500" mass="49195">MQATPTPSPPTTTQVRLTALVLAGTLCAVAAGAVLTAGPAHAGVLADVSASQVAAQQAAIAAVQQGTEAERTAKGLDQLHREAALDAVAQKWSDRMAARSDGGAGGSALVHSTSEPAYDYSRTMPAGWRGAAENIAYNSGSGAAMQQMWMGSAGHRANIDNGAFDSVGYGISYDRAGRMWGTVVFGDYYAGAWAGTPSPSPSSSPSASPSATGAAVPTSVVKGDDRYRTGVALAAKVASAPTSAVLVSGERLVDSVPAAPLAKKLGGPLLLTTSGGLSPAVAEMLRATPSIRSVVVVGGEASVSPRVVSELQALGLSVARVAGADRYATALAVAARPELAGSTTAYVARGSGSLADAVAVGGTAAALGAPVLLAPPRAAEVPTALAAAVSGRTVVVVGGAASVPADVATALGADQRLSGDDRYGTAAAVADHAVAKGVATKRVLVASGDDARLADALVSGAAGQVVLLVRPSGWGTATTAWLTGHQVAEALVVGGSTPTR</sequence>
<feature type="region of interest" description="Disordered" evidence="1">
    <location>
        <begin position="196"/>
        <end position="218"/>
    </location>
</feature>